<keyword evidence="2" id="KW-1185">Reference proteome</keyword>
<sequence length="83" mass="9266">MWDARAASLSGMTTQPSVQVILNPNISKTKGRKKENKRWKSSLEVATSGQRRCGICRAIGHNATTCKKRNDEAAIPDPRREQE</sequence>
<reference evidence="1 2" key="1">
    <citation type="submission" date="2018-04" db="EMBL/GenBank/DDBJ databases">
        <authorList>
            <person name="Vogel A."/>
        </authorList>
    </citation>
    <scope>NUCLEOTIDE SEQUENCE [LARGE SCALE GENOMIC DNA]</scope>
</reference>
<evidence type="ECO:0000313" key="2">
    <source>
        <dbReference type="Proteomes" id="UP000595140"/>
    </source>
</evidence>
<organism evidence="1 2">
    <name type="scientific">Cuscuta campestris</name>
    <dbReference type="NCBI Taxonomy" id="132261"/>
    <lineage>
        <taxon>Eukaryota</taxon>
        <taxon>Viridiplantae</taxon>
        <taxon>Streptophyta</taxon>
        <taxon>Embryophyta</taxon>
        <taxon>Tracheophyta</taxon>
        <taxon>Spermatophyta</taxon>
        <taxon>Magnoliopsida</taxon>
        <taxon>eudicotyledons</taxon>
        <taxon>Gunneridae</taxon>
        <taxon>Pentapetalae</taxon>
        <taxon>asterids</taxon>
        <taxon>lamiids</taxon>
        <taxon>Solanales</taxon>
        <taxon>Convolvulaceae</taxon>
        <taxon>Cuscuteae</taxon>
        <taxon>Cuscuta</taxon>
        <taxon>Cuscuta subgen. Grammica</taxon>
        <taxon>Cuscuta sect. Cleistogrammica</taxon>
    </lineage>
</organism>
<name>A0A484MYV6_9ASTE</name>
<accession>A0A484MYV6</accession>
<dbReference type="AlphaFoldDB" id="A0A484MYV6"/>
<evidence type="ECO:0000313" key="1">
    <source>
        <dbReference type="EMBL" id="VFQ94211.1"/>
    </source>
</evidence>
<dbReference type="OrthoDB" id="1691528at2759"/>
<dbReference type="EMBL" id="OOIL02005194">
    <property type="protein sequence ID" value="VFQ94211.1"/>
    <property type="molecule type" value="Genomic_DNA"/>
</dbReference>
<gene>
    <name evidence="1" type="ORF">CCAM_LOCUS35987</name>
</gene>
<dbReference type="Proteomes" id="UP000595140">
    <property type="component" value="Unassembled WGS sequence"/>
</dbReference>
<proteinExistence type="predicted"/>
<protein>
    <submittedName>
        <fullName evidence="1">Uncharacterized protein</fullName>
    </submittedName>
</protein>